<feature type="region of interest" description="Disordered" evidence="1">
    <location>
        <begin position="67"/>
        <end position="203"/>
    </location>
</feature>
<feature type="compositionally biased region" description="Basic residues" evidence="1">
    <location>
        <begin position="163"/>
        <end position="172"/>
    </location>
</feature>
<dbReference type="InterPro" id="IPR019835">
    <property type="entry name" value="SWIB_domain"/>
</dbReference>
<keyword evidence="5" id="KW-1185">Reference proteome</keyword>
<name>A0A9P8L3G2_9PEZI</name>
<proteinExistence type="predicted"/>
<accession>A0A9P8L3G2</accession>
<dbReference type="SUPFAM" id="SSF109715">
    <property type="entry name" value="DEK C-terminal domain"/>
    <property type="match status" value="1"/>
</dbReference>
<dbReference type="Proteomes" id="UP000698800">
    <property type="component" value="Unassembled WGS sequence"/>
</dbReference>
<feature type="domain" description="DM2" evidence="2">
    <location>
        <begin position="199"/>
        <end position="276"/>
    </location>
</feature>
<dbReference type="Gene3D" id="1.10.10.60">
    <property type="entry name" value="Homeodomain-like"/>
    <property type="match status" value="1"/>
</dbReference>
<protein>
    <recommendedName>
        <fullName evidence="6">DM2 domain-containing protein</fullName>
    </recommendedName>
</protein>
<feature type="compositionally biased region" description="Polar residues" evidence="1">
    <location>
        <begin position="153"/>
        <end position="162"/>
    </location>
</feature>
<dbReference type="InterPro" id="IPR014876">
    <property type="entry name" value="DEK_C"/>
</dbReference>
<feature type="compositionally biased region" description="Basic and acidic residues" evidence="1">
    <location>
        <begin position="83"/>
        <end position="92"/>
    </location>
</feature>
<dbReference type="CDD" id="cd10567">
    <property type="entry name" value="SWIB-MDM2_like"/>
    <property type="match status" value="1"/>
</dbReference>
<organism evidence="4 5">
    <name type="scientific">Glutinoglossum americanum</name>
    <dbReference type="NCBI Taxonomy" id="1670608"/>
    <lineage>
        <taxon>Eukaryota</taxon>
        <taxon>Fungi</taxon>
        <taxon>Dikarya</taxon>
        <taxon>Ascomycota</taxon>
        <taxon>Pezizomycotina</taxon>
        <taxon>Geoglossomycetes</taxon>
        <taxon>Geoglossales</taxon>
        <taxon>Geoglossaceae</taxon>
        <taxon>Glutinoglossum</taxon>
    </lineage>
</organism>
<dbReference type="Gene3D" id="1.10.245.10">
    <property type="entry name" value="SWIB/MDM2 domain"/>
    <property type="match status" value="1"/>
</dbReference>
<evidence type="ECO:0000259" key="3">
    <source>
        <dbReference type="PROSITE" id="PS51998"/>
    </source>
</evidence>
<evidence type="ECO:0000313" key="5">
    <source>
        <dbReference type="Proteomes" id="UP000698800"/>
    </source>
</evidence>
<dbReference type="SMART" id="SM00151">
    <property type="entry name" value="SWIB"/>
    <property type="match status" value="1"/>
</dbReference>
<dbReference type="AlphaFoldDB" id="A0A9P8L3G2"/>
<dbReference type="Pfam" id="PF02201">
    <property type="entry name" value="SWIB"/>
    <property type="match status" value="1"/>
</dbReference>
<dbReference type="OrthoDB" id="10251073at2759"/>
<feature type="domain" description="DEK-C" evidence="3">
    <location>
        <begin position="5"/>
        <end position="60"/>
    </location>
</feature>
<sequence length="279" mass="30990">MSLPKEVEASYATIIDSILADSDLNTVSAKSIRKGLQTAVDYDITHQKSAINELIIARFDKFNAERATQTSSDVTPSMPASSGKDREPKSKVSEPVQTVSPPEEDDSGELSEVVDTPKKSPKKKRKAESVDDDAKFAAMLQAEENSRARRTRGTASGKANSVSRRKKKATKPKIRDLGESDMGSGSGEEKKRKVNRNGAFHKPMTLSAPLSELLGETTLSRPQTVSKIWAYVKERDLQDPKDKRHIRCDDAMRAVFKADKVHMFTMNKVLNQHLYKPDE</sequence>
<dbReference type="InterPro" id="IPR036885">
    <property type="entry name" value="SWIB_MDM2_dom_sf"/>
</dbReference>
<feature type="compositionally biased region" description="Polar residues" evidence="1">
    <location>
        <begin position="67"/>
        <end position="80"/>
    </location>
</feature>
<dbReference type="EMBL" id="JAGHQL010000065">
    <property type="protein sequence ID" value="KAH0541901.1"/>
    <property type="molecule type" value="Genomic_DNA"/>
</dbReference>
<dbReference type="PROSITE" id="PS51925">
    <property type="entry name" value="SWIB_MDM2"/>
    <property type="match status" value="1"/>
</dbReference>
<comment type="caution">
    <text evidence="4">The sequence shown here is derived from an EMBL/GenBank/DDBJ whole genome shotgun (WGS) entry which is preliminary data.</text>
</comment>
<dbReference type="PANTHER" id="PTHR13844">
    <property type="entry name" value="SWI/SNF-RELATED MATRIX-ASSOCIATED ACTIN-DEPENDENT REGULATOR OF CHROMATIN SUBFAMILY D"/>
    <property type="match status" value="1"/>
</dbReference>
<evidence type="ECO:0000313" key="4">
    <source>
        <dbReference type="EMBL" id="KAH0541901.1"/>
    </source>
</evidence>
<dbReference type="InterPro" id="IPR003121">
    <property type="entry name" value="SWIB_MDM2_domain"/>
</dbReference>
<dbReference type="PROSITE" id="PS51998">
    <property type="entry name" value="DEK_C"/>
    <property type="match status" value="1"/>
</dbReference>
<evidence type="ECO:0008006" key="6">
    <source>
        <dbReference type="Google" id="ProtNLM"/>
    </source>
</evidence>
<dbReference type="Pfam" id="PF08766">
    <property type="entry name" value="DEK_C"/>
    <property type="match status" value="1"/>
</dbReference>
<gene>
    <name evidence="4" type="ORF">FGG08_003621</name>
</gene>
<dbReference type="SUPFAM" id="SSF47592">
    <property type="entry name" value="SWIB/MDM2 domain"/>
    <property type="match status" value="1"/>
</dbReference>
<evidence type="ECO:0000259" key="2">
    <source>
        <dbReference type="PROSITE" id="PS51925"/>
    </source>
</evidence>
<evidence type="ECO:0000256" key="1">
    <source>
        <dbReference type="SAM" id="MobiDB-lite"/>
    </source>
</evidence>
<reference evidence="4" key="1">
    <citation type="submission" date="2021-03" db="EMBL/GenBank/DDBJ databases">
        <title>Comparative genomics and phylogenomic investigation of the class Geoglossomycetes provide insights into ecological specialization and systematics.</title>
        <authorList>
            <person name="Melie T."/>
            <person name="Pirro S."/>
            <person name="Miller A.N."/>
            <person name="Quandt A."/>
        </authorList>
    </citation>
    <scope>NUCLEOTIDE SEQUENCE</scope>
    <source>
        <strain evidence="4">GBOQ0MN5Z8</strain>
    </source>
</reference>